<name>A0ABY7CLE2_9BASI</name>
<organism evidence="2 3">
    <name type="scientific">Puccinia triticina</name>
    <dbReference type="NCBI Taxonomy" id="208348"/>
    <lineage>
        <taxon>Eukaryota</taxon>
        <taxon>Fungi</taxon>
        <taxon>Dikarya</taxon>
        <taxon>Basidiomycota</taxon>
        <taxon>Pucciniomycotina</taxon>
        <taxon>Pucciniomycetes</taxon>
        <taxon>Pucciniales</taxon>
        <taxon>Pucciniaceae</taxon>
        <taxon>Puccinia</taxon>
    </lineage>
</organism>
<feature type="region of interest" description="Disordered" evidence="1">
    <location>
        <begin position="640"/>
        <end position="666"/>
    </location>
</feature>
<dbReference type="EMBL" id="CP110426">
    <property type="protein sequence ID" value="WAQ85969.1"/>
    <property type="molecule type" value="Genomic_DNA"/>
</dbReference>
<gene>
    <name evidence="2" type="ORF">PtA15_6A599</name>
</gene>
<feature type="compositionally biased region" description="Polar residues" evidence="1">
    <location>
        <begin position="649"/>
        <end position="666"/>
    </location>
</feature>
<feature type="region of interest" description="Disordered" evidence="1">
    <location>
        <begin position="54"/>
        <end position="75"/>
    </location>
</feature>
<keyword evidence="3" id="KW-1185">Reference proteome</keyword>
<feature type="region of interest" description="Disordered" evidence="1">
    <location>
        <begin position="158"/>
        <end position="184"/>
    </location>
</feature>
<dbReference type="GeneID" id="77811215"/>
<feature type="region of interest" description="Disordered" evidence="1">
    <location>
        <begin position="84"/>
        <end position="103"/>
    </location>
</feature>
<evidence type="ECO:0000313" key="2">
    <source>
        <dbReference type="EMBL" id="WAQ85969.1"/>
    </source>
</evidence>
<evidence type="ECO:0000256" key="1">
    <source>
        <dbReference type="SAM" id="MobiDB-lite"/>
    </source>
</evidence>
<sequence>MNAQIFNPNASHVTKADLIDFLYRSDPHVFLPTSITKDGLIALVQERLNLTRLTPPAGRGMRHRGNPPDPPAPVTVRATRRRSVPGNPTVVTSLPRAPRRSTPAVGTVVVNPIERDTANQRAPAESLMTSAAGPTVNDEGAVKNVVTPVAGTPVEVHTADDQASATSPARCPSVESSIPRPRTPTFAEVVQKPRNGLGPIASNSDTLQISNDVQLQAGSTLSKQTDVKGKNSEPLPPKAGASKIVAVKFAPDSTPAVINARGKKSKQLPPPKAGTSNVVLVNEFKLAVESTPAARLHVKVKKSKQAPPPKAGTPVAVPAEDFELTANSTPVARVDVVGKKSKHETDDERCVISCTPLATSSNRHDDKVTRAPEAEPGICPIRKLKTKRPPAVVTENNDSSDEEIKTIADDCPTIKVPRSATADPGPAPKLKTMRQSPDKDNQKSAQKPCPILTSHPLAIDPPRAGIKTVKFQVLPSAVKRTDVDRAISRLNVGRKWSVLDPVDPTVKPTISRLNVGGEWRYLEHGQAGIVSVANIPTNPKSAAAMGSPHYWDPKDDTRHNTFQPHHLLDSSPNLVAGLPEPISANPIPKSTTPDLLLDFTEGLTQWSLIDGSETLTKCNKLFIPLTPAAEQHDSVETHTECEVPGSFPSDPSISSNEIISYPPTKSSSEVMTASNHFSEFVQDALLKLRQIPNSIKPSFLQQPLDTPAELKASITKPVCSTSVVNNQSQPSSPRTLSKSSQQLLTPKSPISVYCELPDVASKSPSFKTESIIPGETITLKSEEVELTLSSMKEPEISDIKIDSDHAQLAPQVLPRLQLIPNPEPPLTFNSAIDVSLTDAIHEALEES</sequence>
<dbReference type="Proteomes" id="UP001164743">
    <property type="component" value="Chromosome 6A"/>
</dbReference>
<feature type="region of interest" description="Disordered" evidence="1">
    <location>
        <begin position="415"/>
        <end position="458"/>
    </location>
</feature>
<evidence type="ECO:0008006" key="4">
    <source>
        <dbReference type="Google" id="ProtNLM"/>
    </source>
</evidence>
<accession>A0ABY7CLE2</accession>
<proteinExistence type="predicted"/>
<dbReference type="RefSeq" id="XP_053021524.1">
    <property type="nucleotide sequence ID" value="XM_053170320.1"/>
</dbReference>
<evidence type="ECO:0000313" key="3">
    <source>
        <dbReference type="Proteomes" id="UP001164743"/>
    </source>
</evidence>
<reference evidence="2" key="1">
    <citation type="submission" date="2022-10" db="EMBL/GenBank/DDBJ databases">
        <title>Puccinia triticina Genome sequencing and assembly.</title>
        <authorList>
            <person name="Li C."/>
        </authorList>
    </citation>
    <scope>NUCLEOTIDE SEQUENCE</scope>
    <source>
        <strain evidence="2">Pt15</strain>
    </source>
</reference>
<feature type="region of interest" description="Disordered" evidence="1">
    <location>
        <begin position="722"/>
        <end position="742"/>
    </location>
</feature>
<protein>
    <recommendedName>
        <fullName evidence="4">Inner centromere protein ARK-binding domain-containing protein</fullName>
    </recommendedName>
</protein>